<feature type="signal peptide" evidence="4">
    <location>
        <begin position="1"/>
        <end position="23"/>
    </location>
</feature>
<name>A0ABR9RPB4_9ACTN</name>
<feature type="chain" id="PRO_5046856857" evidence="4">
    <location>
        <begin position="24"/>
        <end position="337"/>
    </location>
</feature>
<dbReference type="Gene3D" id="3.40.190.10">
    <property type="entry name" value="Periplasmic binding protein-like II"/>
    <property type="match status" value="2"/>
</dbReference>
<keyword evidence="3 4" id="KW-0732">Signal</keyword>
<dbReference type="PIRSF" id="PIRSF002825">
    <property type="entry name" value="CfbpA"/>
    <property type="match status" value="1"/>
</dbReference>
<accession>A0ABR9RPB4</accession>
<dbReference type="InterPro" id="IPR026045">
    <property type="entry name" value="Ferric-bd"/>
</dbReference>
<comment type="similarity">
    <text evidence="1">Belongs to the bacterial solute-binding protein 1 family.</text>
</comment>
<dbReference type="RefSeq" id="WP_193636761.1">
    <property type="nucleotide sequence ID" value="NZ_JADCSA010000002.1"/>
</dbReference>
<evidence type="ECO:0000256" key="4">
    <source>
        <dbReference type="SAM" id="SignalP"/>
    </source>
</evidence>
<dbReference type="Pfam" id="PF13343">
    <property type="entry name" value="SBP_bac_6"/>
    <property type="match status" value="1"/>
</dbReference>
<evidence type="ECO:0000256" key="1">
    <source>
        <dbReference type="ARBA" id="ARBA00008520"/>
    </source>
</evidence>
<gene>
    <name evidence="5" type="ORF">IEQ44_01945</name>
</gene>
<evidence type="ECO:0000256" key="2">
    <source>
        <dbReference type="ARBA" id="ARBA00022496"/>
    </source>
</evidence>
<organism evidence="5 6">
    <name type="scientific">Nocardioides malaquae</name>
    <dbReference type="NCBI Taxonomy" id="2773426"/>
    <lineage>
        <taxon>Bacteria</taxon>
        <taxon>Bacillati</taxon>
        <taxon>Actinomycetota</taxon>
        <taxon>Actinomycetes</taxon>
        <taxon>Propionibacteriales</taxon>
        <taxon>Nocardioidaceae</taxon>
        <taxon>Nocardioides</taxon>
    </lineage>
</organism>
<evidence type="ECO:0000256" key="3">
    <source>
        <dbReference type="ARBA" id="ARBA00022729"/>
    </source>
</evidence>
<dbReference type="EMBL" id="JADCSA010000002">
    <property type="protein sequence ID" value="MBE7323413.1"/>
    <property type="molecule type" value="Genomic_DNA"/>
</dbReference>
<keyword evidence="2" id="KW-0813">Transport</keyword>
<evidence type="ECO:0000313" key="6">
    <source>
        <dbReference type="Proteomes" id="UP000756387"/>
    </source>
</evidence>
<keyword evidence="6" id="KW-1185">Reference proteome</keyword>
<dbReference type="SUPFAM" id="SSF53850">
    <property type="entry name" value="Periplasmic binding protein-like II"/>
    <property type="match status" value="1"/>
</dbReference>
<comment type="caution">
    <text evidence="5">The sequence shown here is derived from an EMBL/GenBank/DDBJ whole genome shotgun (WGS) entry which is preliminary data.</text>
</comment>
<protein>
    <submittedName>
        <fullName evidence="5">Iron ABC transporter substrate-binding protein</fullName>
    </submittedName>
</protein>
<reference evidence="5 6" key="1">
    <citation type="submission" date="2020-10" db="EMBL/GenBank/DDBJ databases">
        <title>Nocardioides sp. isolated from sludge.</title>
        <authorList>
            <person name="Zhang X."/>
        </authorList>
    </citation>
    <scope>NUCLEOTIDE SEQUENCE [LARGE SCALE GENOMIC DNA]</scope>
    <source>
        <strain evidence="5 6">Y6</strain>
    </source>
</reference>
<dbReference type="Proteomes" id="UP000756387">
    <property type="component" value="Unassembled WGS sequence"/>
</dbReference>
<keyword evidence="2" id="KW-0406">Ion transport</keyword>
<dbReference type="PANTHER" id="PTHR30006:SF15">
    <property type="entry name" value="IRON-UTILIZATION PERIPLASMIC PROTEIN"/>
    <property type="match status" value="1"/>
</dbReference>
<evidence type="ECO:0000313" key="5">
    <source>
        <dbReference type="EMBL" id="MBE7323413.1"/>
    </source>
</evidence>
<dbReference type="CDD" id="cd13543">
    <property type="entry name" value="PBP2_Fbp"/>
    <property type="match status" value="1"/>
</dbReference>
<keyword evidence="2" id="KW-0408">Iron</keyword>
<dbReference type="PANTHER" id="PTHR30006">
    <property type="entry name" value="THIAMINE-BINDING PERIPLASMIC PROTEIN-RELATED"/>
    <property type="match status" value="1"/>
</dbReference>
<proteinExistence type="inferred from homology"/>
<sequence>MNSRTRRLRLGALLAALTLAPLAACSSEGDDDTLVVYVGRDEGLVGPLLKQFTDETDIEVDARYTATPDALALLLEEGEDTPADVFVSQDAGALGALSEAGMLQTLPEEITGQVPAQFTSADDTWVGLTARARVIAYNSEKLDEDQVPTTVGALTDEKWAGRVGFPPGNASFQAFVTGFRAAEGDDAARQWLTDMVANDVQTFENNLDTLEAIENGTVDLGLINHYYLFGLRAELGAENVVTELKFPEAGDPGALVNVTGAATLSDHPDAEALVEWLVAEDAQQYFAEETFEYPLLPGVEAPEGLPELTSLKGPLEDLAELEDLEATLAMLEEVGLS</sequence>
<keyword evidence="2" id="KW-0410">Iron transport</keyword>